<evidence type="ECO:0000313" key="1">
    <source>
        <dbReference type="EMBL" id="KAK9883542.1"/>
    </source>
</evidence>
<organism evidence="1 2">
    <name type="scientific">Henosepilachna vigintioctopunctata</name>
    <dbReference type="NCBI Taxonomy" id="420089"/>
    <lineage>
        <taxon>Eukaryota</taxon>
        <taxon>Metazoa</taxon>
        <taxon>Ecdysozoa</taxon>
        <taxon>Arthropoda</taxon>
        <taxon>Hexapoda</taxon>
        <taxon>Insecta</taxon>
        <taxon>Pterygota</taxon>
        <taxon>Neoptera</taxon>
        <taxon>Endopterygota</taxon>
        <taxon>Coleoptera</taxon>
        <taxon>Polyphaga</taxon>
        <taxon>Cucujiformia</taxon>
        <taxon>Coccinelloidea</taxon>
        <taxon>Coccinellidae</taxon>
        <taxon>Epilachninae</taxon>
        <taxon>Epilachnini</taxon>
        <taxon>Henosepilachna</taxon>
    </lineage>
</organism>
<dbReference type="GO" id="GO:0032053">
    <property type="term" value="P:ciliary basal body organization"/>
    <property type="evidence" value="ECO:0007669"/>
    <property type="project" value="TreeGrafter"/>
</dbReference>
<evidence type="ECO:0000313" key="2">
    <source>
        <dbReference type="Proteomes" id="UP001431783"/>
    </source>
</evidence>
<gene>
    <name evidence="1" type="ORF">WA026_001717</name>
</gene>
<accession>A0AAW1UJ22</accession>
<dbReference type="InterPro" id="IPR011989">
    <property type="entry name" value="ARM-like"/>
</dbReference>
<dbReference type="InterPro" id="IPR030791">
    <property type="entry name" value="Rotatin"/>
</dbReference>
<dbReference type="GO" id="GO:0010457">
    <property type="term" value="P:centriole-centriole cohesion"/>
    <property type="evidence" value="ECO:0007669"/>
    <property type="project" value="TreeGrafter"/>
</dbReference>
<name>A0AAW1UJ22_9CUCU</name>
<dbReference type="AlphaFoldDB" id="A0AAW1UJ22"/>
<dbReference type="Proteomes" id="UP001431783">
    <property type="component" value="Unassembled WGS sequence"/>
</dbReference>
<sequence length="263" mass="29479">MELSSSINVLKMLSTFTTNCPFACQSLSHTSPVAGTGPRKNPSSVSLLHEIIAKISKEMDMLSKTHDVLPLRLCFNVLQNTASVLECRVCITKSNLLQGMLKMHPALNKRQKPWDMVELIWLEYLQVFTVYPEGQLYIGKLPDVLDIIIALTQSTSKQNKQAALVVLQNISFHSSNRARLLTTSNFINTLSSKLEFGSEKEKITVVNTMWALAANNMKAKSIFKSAKLDSKLGDALKKIQLLNDGNLSDEEMERMQYVLEILM</sequence>
<dbReference type="GO" id="GO:0007099">
    <property type="term" value="P:centriole replication"/>
    <property type="evidence" value="ECO:0007669"/>
    <property type="project" value="TreeGrafter"/>
</dbReference>
<dbReference type="PANTHER" id="PTHR31691:SF1">
    <property type="entry name" value="ROTATIN"/>
    <property type="match status" value="1"/>
</dbReference>
<dbReference type="GO" id="GO:0005813">
    <property type="term" value="C:centrosome"/>
    <property type="evidence" value="ECO:0007669"/>
    <property type="project" value="InterPro"/>
</dbReference>
<dbReference type="InterPro" id="IPR016024">
    <property type="entry name" value="ARM-type_fold"/>
</dbReference>
<reference evidence="1 2" key="1">
    <citation type="submission" date="2023-03" db="EMBL/GenBank/DDBJ databases">
        <title>Genome insight into feeding habits of ladybird beetles.</title>
        <authorList>
            <person name="Li H.-S."/>
            <person name="Huang Y.-H."/>
            <person name="Pang H."/>
        </authorList>
    </citation>
    <scope>NUCLEOTIDE SEQUENCE [LARGE SCALE GENOMIC DNA]</scope>
    <source>
        <strain evidence="1">SYSU_2023b</strain>
        <tissue evidence="1">Whole body</tissue>
    </source>
</reference>
<dbReference type="PANTHER" id="PTHR31691">
    <property type="entry name" value="ROTATIN"/>
    <property type="match status" value="1"/>
</dbReference>
<keyword evidence="2" id="KW-1185">Reference proteome</keyword>
<dbReference type="GO" id="GO:0005814">
    <property type="term" value="C:centriole"/>
    <property type="evidence" value="ECO:0007669"/>
    <property type="project" value="TreeGrafter"/>
</dbReference>
<dbReference type="Gene3D" id="1.25.10.10">
    <property type="entry name" value="Leucine-rich Repeat Variant"/>
    <property type="match status" value="1"/>
</dbReference>
<proteinExistence type="predicted"/>
<dbReference type="EMBL" id="JARQZJ010000091">
    <property type="protein sequence ID" value="KAK9883542.1"/>
    <property type="molecule type" value="Genomic_DNA"/>
</dbReference>
<comment type="caution">
    <text evidence="1">The sequence shown here is derived from an EMBL/GenBank/DDBJ whole genome shotgun (WGS) entry which is preliminary data.</text>
</comment>
<dbReference type="GO" id="GO:0036064">
    <property type="term" value="C:ciliary basal body"/>
    <property type="evidence" value="ECO:0007669"/>
    <property type="project" value="InterPro"/>
</dbReference>
<dbReference type="SUPFAM" id="SSF48371">
    <property type="entry name" value="ARM repeat"/>
    <property type="match status" value="1"/>
</dbReference>
<protein>
    <submittedName>
        <fullName evidence="1">Uncharacterized protein</fullName>
    </submittedName>
</protein>